<dbReference type="PANTHER" id="PTHR38339:SF1">
    <property type="entry name" value="TRANSGLUTAMINASE-LIKE DOMAIN-CONTAINING PROTEIN"/>
    <property type="match status" value="1"/>
</dbReference>
<name>A0A2V2N2P9_9EURY</name>
<dbReference type="InterPro" id="IPR002931">
    <property type="entry name" value="Transglutaminase-like"/>
</dbReference>
<evidence type="ECO:0000313" key="3">
    <source>
        <dbReference type="Proteomes" id="UP000245934"/>
    </source>
</evidence>
<dbReference type="SMART" id="SM00460">
    <property type="entry name" value="TGc"/>
    <property type="match status" value="1"/>
</dbReference>
<comment type="caution">
    <text evidence="2">The sequence shown here is derived from an EMBL/GenBank/DDBJ whole genome shotgun (WGS) entry which is preliminary data.</text>
</comment>
<dbReference type="RefSeq" id="WP_109942082.1">
    <property type="nucleotide sequence ID" value="NZ_CP176366.1"/>
</dbReference>
<reference evidence="2 3" key="1">
    <citation type="submission" date="2018-05" db="EMBL/GenBank/DDBJ databases">
        <title>Draft genome of Methanospirillum stamsii Pt1.</title>
        <authorList>
            <person name="Dueholm M.S."/>
            <person name="Nielsen P.H."/>
            <person name="Bakmann L.F."/>
            <person name="Otzen D.E."/>
        </authorList>
    </citation>
    <scope>NUCLEOTIDE SEQUENCE [LARGE SCALE GENOMIC DNA]</scope>
    <source>
        <strain evidence="2 3">Pt1</strain>
    </source>
</reference>
<dbReference type="Pfam" id="PF01841">
    <property type="entry name" value="Transglut_core"/>
    <property type="match status" value="1"/>
</dbReference>
<dbReference type="AlphaFoldDB" id="A0A2V2N2P9"/>
<proteinExistence type="predicted"/>
<keyword evidence="3" id="KW-1185">Reference proteome</keyword>
<protein>
    <submittedName>
        <fullName evidence="2">Transglutaminase</fullName>
    </submittedName>
</protein>
<dbReference type="EMBL" id="QGMZ01000042">
    <property type="protein sequence ID" value="PWR70447.1"/>
    <property type="molecule type" value="Genomic_DNA"/>
</dbReference>
<sequence length="496" mass="56501">MRFSFIAVFIIIPILTCSISSAEFTGEEYYTSGLETFNNKYFEKSIDLFNQSVNAYDMEGKSVDARKALHMRNRATWMLVEMSLNTTQAREVLAAGLPNLSEEERERYLGPGESIQIVSDGQIRYFIGIANNAAYHNKTLLQEISRSQNHSEAFDELYPVITNEPQLDGSYGNPHRFQANNTLNIPREYLPDFGTLQVWLPLPVELGSQKNISVIQLEPAEYVKSKPIITGDHGQVYFEIPLDKINDKYVNVSAVYEFSTFERRHMVDPELIGPYDTTSELYKTYTRSQQNIEITPEIADLAEEIVGDETNPYRMAEMIYWNILNTYPYSNVPHTYLAASEIPESTYMYETGYGDCGTQSMFFCALCRSLGIPARSAGGYQLIPGLAGPHFWAEFYIPEYGWIPVDITIAGSADSAFDKNEEDLKQYKTYFFGNMDPYRYTIQNDVDIPLLPDPGDEIIFSMVHQTPVVVCMESREDVELIGMGYRTITFSENDES</sequence>
<dbReference type="PANTHER" id="PTHR38339">
    <property type="entry name" value="TRANSGLUTAMINASE DOMAIN PROTEIN"/>
    <property type="match status" value="1"/>
</dbReference>
<dbReference type="GeneID" id="97610901"/>
<evidence type="ECO:0000313" key="2">
    <source>
        <dbReference type="EMBL" id="PWR70447.1"/>
    </source>
</evidence>
<evidence type="ECO:0000259" key="1">
    <source>
        <dbReference type="SMART" id="SM00460"/>
    </source>
</evidence>
<accession>A0A2V2N2P9</accession>
<dbReference type="Gene3D" id="3.10.620.30">
    <property type="match status" value="1"/>
</dbReference>
<dbReference type="Proteomes" id="UP000245934">
    <property type="component" value="Unassembled WGS sequence"/>
</dbReference>
<feature type="domain" description="Transglutaminase-like" evidence="1">
    <location>
        <begin position="348"/>
        <end position="409"/>
    </location>
</feature>
<dbReference type="SUPFAM" id="SSF54001">
    <property type="entry name" value="Cysteine proteinases"/>
    <property type="match status" value="1"/>
</dbReference>
<gene>
    <name evidence="2" type="ORF">DLD82_15715</name>
</gene>
<dbReference type="OrthoDB" id="18481at2157"/>
<organism evidence="2 3">
    <name type="scientific">Methanospirillum stamsii</name>
    <dbReference type="NCBI Taxonomy" id="1277351"/>
    <lineage>
        <taxon>Archaea</taxon>
        <taxon>Methanobacteriati</taxon>
        <taxon>Methanobacteriota</taxon>
        <taxon>Stenosarchaea group</taxon>
        <taxon>Methanomicrobia</taxon>
        <taxon>Methanomicrobiales</taxon>
        <taxon>Methanospirillaceae</taxon>
        <taxon>Methanospirillum</taxon>
    </lineage>
</organism>
<dbReference type="InterPro" id="IPR038765">
    <property type="entry name" value="Papain-like_cys_pep_sf"/>
</dbReference>